<evidence type="ECO:0000256" key="1">
    <source>
        <dbReference type="ARBA" id="ARBA00005290"/>
    </source>
</evidence>
<dbReference type="InterPro" id="IPR030231">
    <property type="entry name" value="Gpn2"/>
</dbReference>
<dbReference type="InterPro" id="IPR027417">
    <property type="entry name" value="P-loop_NTPase"/>
</dbReference>
<dbReference type="GO" id="GO:0005737">
    <property type="term" value="C:cytoplasm"/>
    <property type="evidence" value="ECO:0007669"/>
    <property type="project" value="TreeGrafter"/>
</dbReference>
<dbReference type="PANTHER" id="PTHR21231:SF3">
    <property type="entry name" value="GPN-LOOP GTPASE 2"/>
    <property type="match status" value="1"/>
</dbReference>
<dbReference type="Pfam" id="PF03029">
    <property type="entry name" value="ATP_bind_1"/>
    <property type="match status" value="1"/>
</dbReference>
<keyword evidence="4 5" id="KW-0342">GTP-binding</keyword>
<protein>
    <recommendedName>
        <fullName evidence="5">GPN-loop GTPase 2</fullName>
    </recommendedName>
</protein>
<evidence type="ECO:0000313" key="7">
    <source>
        <dbReference type="Proteomes" id="UP001190700"/>
    </source>
</evidence>
<sequence length="270" mass="30777">MTFGQLVIGPPGAGKTTYCNGMHHFFSLQGRRVAVINLDPANEQVPYECAVDIKDLISLEEVMESLKLGPNGGLVYCMDFIQKNLDWLQEKLAPLEDQYLIFDLPGQVELFMMHDALKEIVSLMSEKWGYRLTVIHLVDSHLCTDPSKYISALMLSLGTMLHMGLPHINVLSKIDLIERYGNLDFNLDFYTDVLDLEYLQNHLEQDPLSRRFKKLTEGLCDIVEDFSLVNFTTLNIEDKESVQKLVALVDKSNGRRVVHSFQLCCRQCTV</sequence>
<dbReference type="Proteomes" id="UP001190700">
    <property type="component" value="Unassembled WGS sequence"/>
</dbReference>
<evidence type="ECO:0000313" key="6">
    <source>
        <dbReference type="EMBL" id="KAK3256886.1"/>
    </source>
</evidence>
<accession>A0AAE0FBT5</accession>
<evidence type="ECO:0000256" key="5">
    <source>
        <dbReference type="RuleBase" id="RU365059"/>
    </source>
</evidence>
<dbReference type="PANTHER" id="PTHR21231">
    <property type="entry name" value="XPA-BINDING PROTEIN 1-RELATED"/>
    <property type="match status" value="1"/>
</dbReference>
<evidence type="ECO:0000256" key="4">
    <source>
        <dbReference type="ARBA" id="ARBA00023134"/>
    </source>
</evidence>
<organism evidence="6 7">
    <name type="scientific">Cymbomonas tetramitiformis</name>
    <dbReference type="NCBI Taxonomy" id="36881"/>
    <lineage>
        <taxon>Eukaryota</taxon>
        <taxon>Viridiplantae</taxon>
        <taxon>Chlorophyta</taxon>
        <taxon>Pyramimonadophyceae</taxon>
        <taxon>Pyramimonadales</taxon>
        <taxon>Pyramimonadaceae</taxon>
        <taxon>Cymbomonas</taxon>
    </lineage>
</organism>
<dbReference type="SUPFAM" id="SSF52540">
    <property type="entry name" value="P-loop containing nucleoside triphosphate hydrolases"/>
    <property type="match status" value="1"/>
</dbReference>
<dbReference type="CDD" id="cd17871">
    <property type="entry name" value="GPN2"/>
    <property type="match status" value="1"/>
</dbReference>
<dbReference type="InterPro" id="IPR004130">
    <property type="entry name" value="Gpn"/>
</dbReference>
<name>A0AAE0FBT5_9CHLO</name>
<keyword evidence="7" id="KW-1185">Reference proteome</keyword>
<dbReference type="GO" id="GO:0005525">
    <property type="term" value="F:GTP binding"/>
    <property type="evidence" value="ECO:0007669"/>
    <property type="project" value="UniProtKB-KW"/>
</dbReference>
<dbReference type="GO" id="GO:0003924">
    <property type="term" value="F:GTPase activity"/>
    <property type="evidence" value="ECO:0007669"/>
    <property type="project" value="TreeGrafter"/>
</dbReference>
<keyword evidence="2 5" id="KW-0547">Nucleotide-binding</keyword>
<dbReference type="Gene3D" id="3.40.50.300">
    <property type="entry name" value="P-loop containing nucleotide triphosphate hydrolases"/>
    <property type="match status" value="1"/>
</dbReference>
<gene>
    <name evidence="6" type="ORF">CYMTET_34005</name>
</gene>
<dbReference type="FunFam" id="3.40.50.300:FF:000338">
    <property type="entry name" value="GPN-loop GTPase 2"/>
    <property type="match status" value="1"/>
</dbReference>
<dbReference type="AlphaFoldDB" id="A0AAE0FBT5"/>
<reference evidence="6 7" key="1">
    <citation type="journal article" date="2015" name="Genome Biol. Evol.">
        <title>Comparative Genomics of a Bacterivorous Green Alga Reveals Evolutionary Causalities and Consequences of Phago-Mixotrophic Mode of Nutrition.</title>
        <authorList>
            <person name="Burns J.A."/>
            <person name="Paasch A."/>
            <person name="Narechania A."/>
            <person name="Kim E."/>
        </authorList>
    </citation>
    <scope>NUCLEOTIDE SEQUENCE [LARGE SCALE GENOMIC DNA]</scope>
    <source>
        <strain evidence="6 7">PLY_AMNH</strain>
    </source>
</reference>
<evidence type="ECO:0000256" key="3">
    <source>
        <dbReference type="ARBA" id="ARBA00022801"/>
    </source>
</evidence>
<keyword evidence="3 5" id="KW-0378">Hydrolase</keyword>
<comment type="caution">
    <text evidence="6">The sequence shown here is derived from an EMBL/GenBank/DDBJ whole genome shotgun (WGS) entry which is preliminary data.</text>
</comment>
<comment type="subunit">
    <text evidence="5">Binds to RNA polymerase II (RNAPII).</text>
</comment>
<dbReference type="EMBL" id="LGRX02021255">
    <property type="protein sequence ID" value="KAK3256886.1"/>
    <property type="molecule type" value="Genomic_DNA"/>
</dbReference>
<comment type="similarity">
    <text evidence="1 5">Belongs to the GPN-loop GTPase family.</text>
</comment>
<proteinExistence type="inferred from homology"/>
<comment type="function">
    <text evidence="5">Small GTPase required for proper localization of RNA polymerase II and III (RNAPII and RNAPIII). May act at an RNAP assembly step prior to nuclear import.</text>
</comment>
<evidence type="ECO:0000256" key="2">
    <source>
        <dbReference type="ARBA" id="ARBA00022741"/>
    </source>
</evidence>